<dbReference type="EMBL" id="SRLO01000835">
    <property type="protein sequence ID" value="TNN45617.1"/>
    <property type="molecule type" value="Genomic_DNA"/>
</dbReference>
<reference evidence="1 2" key="1">
    <citation type="submission" date="2019-03" db="EMBL/GenBank/DDBJ databases">
        <title>First draft genome of Liparis tanakae, snailfish: a comprehensive survey of snailfish specific genes.</title>
        <authorList>
            <person name="Kim W."/>
            <person name="Song I."/>
            <person name="Jeong J.-H."/>
            <person name="Kim D."/>
            <person name="Kim S."/>
            <person name="Ryu S."/>
            <person name="Song J.Y."/>
            <person name="Lee S.K."/>
        </authorList>
    </citation>
    <scope>NUCLEOTIDE SEQUENCE [LARGE SCALE GENOMIC DNA]</scope>
    <source>
        <tissue evidence="1">Muscle</tissue>
    </source>
</reference>
<dbReference type="AlphaFoldDB" id="A0A4Z2FWK0"/>
<gene>
    <name evidence="1" type="ORF">EYF80_044185</name>
</gene>
<accession>A0A4Z2FWK0</accession>
<organism evidence="1 2">
    <name type="scientific">Liparis tanakae</name>
    <name type="common">Tanaka's snailfish</name>
    <dbReference type="NCBI Taxonomy" id="230148"/>
    <lineage>
        <taxon>Eukaryota</taxon>
        <taxon>Metazoa</taxon>
        <taxon>Chordata</taxon>
        <taxon>Craniata</taxon>
        <taxon>Vertebrata</taxon>
        <taxon>Euteleostomi</taxon>
        <taxon>Actinopterygii</taxon>
        <taxon>Neopterygii</taxon>
        <taxon>Teleostei</taxon>
        <taxon>Neoteleostei</taxon>
        <taxon>Acanthomorphata</taxon>
        <taxon>Eupercaria</taxon>
        <taxon>Perciformes</taxon>
        <taxon>Cottioidei</taxon>
        <taxon>Cottales</taxon>
        <taxon>Liparidae</taxon>
        <taxon>Liparis</taxon>
    </lineage>
</organism>
<dbReference type="OrthoDB" id="8946688at2759"/>
<evidence type="ECO:0000313" key="1">
    <source>
        <dbReference type="EMBL" id="TNN45617.1"/>
    </source>
</evidence>
<dbReference type="Proteomes" id="UP000314294">
    <property type="component" value="Unassembled WGS sequence"/>
</dbReference>
<protein>
    <recommendedName>
        <fullName evidence="3">GIY-YIG domain-containing protein</fullName>
    </recommendedName>
</protein>
<evidence type="ECO:0000313" key="2">
    <source>
        <dbReference type="Proteomes" id="UP000314294"/>
    </source>
</evidence>
<sequence length="294" mass="32790">MFKDSTGAQKGQAIHDFITKIKQNFSGAREHCAALGASRVISAFRRNKNLKGILVHTDLNKKETGKEALRLSGIGFIRLPHIFNPQSRIGFNVDQVLLPTASNVIYAVRYRTCRKLYVGETGNQLQLRIRQHLYMITSGKGTSVLYVHFKLHGPHGLQSLGLESNRQWRAEESSKSRVNIALLFAGGGRTSPKVLQPDAVSRSPDPSYCRTRFGHVRLIRPASGLLARHQTVVCASTFQTCISSCQKYELDAVRKNQATHASTDEPILKHAIRWFNLGPPPVSAHCHARFRLTS</sequence>
<keyword evidence="2" id="KW-1185">Reference proteome</keyword>
<name>A0A4Z2FWK0_9TELE</name>
<proteinExistence type="predicted"/>
<evidence type="ECO:0008006" key="3">
    <source>
        <dbReference type="Google" id="ProtNLM"/>
    </source>
</evidence>
<comment type="caution">
    <text evidence="1">The sequence shown here is derived from an EMBL/GenBank/DDBJ whole genome shotgun (WGS) entry which is preliminary data.</text>
</comment>